<comment type="caution">
    <text evidence="10">The sequence shown here is derived from an EMBL/GenBank/DDBJ whole genome shotgun (WGS) entry which is preliminary data.</text>
</comment>
<name>A0AAD4SAW8_9MAGN</name>
<gene>
    <name evidence="10" type="ORF">MKW98_028815</name>
</gene>
<reference evidence="10" key="1">
    <citation type="submission" date="2022-04" db="EMBL/GenBank/DDBJ databases">
        <title>A functionally conserved STORR gene fusion in Papaver species that diverged 16.8 million years ago.</title>
        <authorList>
            <person name="Catania T."/>
        </authorList>
    </citation>
    <scope>NUCLEOTIDE SEQUENCE</scope>
    <source>
        <strain evidence="10">S-188037</strain>
    </source>
</reference>
<evidence type="ECO:0000256" key="6">
    <source>
        <dbReference type="ARBA" id="ARBA00047928"/>
    </source>
</evidence>
<dbReference type="Proteomes" id="UP001202328">
    <property type="component" value="Unassembled WGS sequence"/>
</dbReference>
<evidence type="ECO:0000256" key="8">
    <source>
        <dbReference type="RuleBase" id="RU000589"/>
    </source>
</evidence>
<evidence type="ECO:0000259" key="9">
    <source>
        <dbReference type="Pfam" id="PF01095"/>
    </source>
</evidence>
<comment type="pathway">
    <text evidence="1 8">Glycan metabolism; pectin degradation; 2-dehydro-3-deoxy-D-gluconate from pectin: step 1/5.</text>
</comment>
<evidence type="ECO:0000313" key="11">
    <source>
        <dbReference type="Proteomes" id="UP001202328"/>
    </source>
</evidence>
<dbReference type="EMBL" id="JAJJMB010012264">
    <property type="protein sequence ID" value="KAI3879248.1"/>
    <property type="molecule type" value="Genomic_DNA"/>
</dbReference>
<organism evidence="10 11">
    <name type="scientific">Papaver atlanticum</name>
    <dbReference type="NCBI Taxonomy" id="357466"/>
    <lineage>
        <taxon>Eukaryota</taxon>
        <taxon>Viridiplantae</taxon>
        <taxon>Streptophyta</taxon>
        <taxon>Embryophyta</taxon>
        <taxon>Tracheophyta</taxon>
        <taxon>Spermatophyta</taxon>
        <taxon>Magnoliopsida</taxon>
        <taxon>Ranunculales</taxon>
        <taxon>Papaveraceae</taxon>
        <taxon>Papaveroideae</taxon>
        <taxon>Papaver</taxon>
    </lineage>
</organism>
<protein>
    <recommendedName>
        <fullName evidence="3 8">Pectinesterase</fullName>
        <ecNumber evidence="3 8">3.1.1.11</ecNumber>
    </recommendedName>
</protein>
<keyword evidence="4 8" id="KW-0378">Hydrolase</keyword>
<dbReference type="InterPro" id="IPR012334">
    <property type="entry name" value="Pectin_lyas_fold"/>
</dbReference>
<evidence type="ECO:0000256" key="7">
    <source>
        <dbReference type="PROSITE-ProRule" id="PRU10040"/>
    </source>
</evidence>
<comment type="similarity">
    <text evidence="2">Belongs to the pectinesterase family.</text>
</comment>
<dbReference type="EC" id="3.1.1.11" evidence="3 8"/>
<dbReference type="GO" id="GO:0030599">
    <property type="term" value="F:pectinesterase activity"/>
    <property type="evidence" value="ECO:0007669"/>
    <property type="project" value="UniProtKB-UniRule"/>
</dbReference>
<dbReference type="PANTHER" id="PTHR31321">
    <property type="entry name" value="ACYL-COA THIOESTER HYDROLASE YBHC-RELATED"/>
    <property type="match status" value="1"/>
</dbReference>
<feature type="active site" evidence="7">
    <location>
        <position position="163"/>
    </location>
</feature>
<dbReference type="Gene3D" id="2.160.20.10">
    <property type="entry name" value="Single-stranded right-handed beta-helix, Pectin lyase-like"/>
    <property type="match status" value="1"/>
</dbReference>
<dbReference type="InterPro" id="IPR011050">
    <property type="entry name" value="Pectin_lyase_fold/virulence"/>
</dbReference>
<dbReference type="PROSITE" id="PS00503">
    <property type="entry name" value="PECTINESTERASE_2"/>
    <property type="match status" value="1"/>
</dbReference>
<dbReference type="PANTHER" id="PTHR31321:SF31">
    <property type="entry name" value="PECTINESTERASE QRT1"/>
    <property type="match status" value="1"/>
</dbReference>
<evidence type="ECO:0000313" key="10">
    <source>
        <dbReference type="EMBL" id="KAI3879248.1"/>
    </source>
</evidence>
<evidence type="ECO:0000256" key="5">
    <source>
        <dbReference type="ARBA" id="ARBA00023085"/>
    </source>
</evidence>
<sequence length="270" mass="30475">MEMRSYLNNKGTRKNSMGLAVIVVAKDGTWDSETLQGAIDMVLADNAHRKTKPYISLIGIEPNKTLLTWNAKASDKDEHGKEIGTVKTATVDVGSDYFCANGVTFQNTIVAKPGVEGMKVVALRITGDRAVFYNVRFLGYQDTLYDHEGVHYYYNCFIEGAVDFIFGNGRSLFENYTLNSIAQGIGFIAASHRNLVEDNTGVLFLELENHWNWKNILGKSMGTVMFGEFQCSDEGSYTTERVQWSKLFTQEEIHPFEDKLYIDEQEWLGL</sequence>
<keyword evidence="11" id="KW-1185">Reference proteome</keyword>
<dbReference type="GO" id="GO:0045490">
    <property type="term" value="P:pectin catabolic process"/>
    <property type="evidence" value="ECO:0007669"/>
    <property type="project" value="UniProtKB-UniRule"/>
</dbReference>
<comment type="catalytic activity">
    <reaction evidence="6 8">
        <text>[(1-&gt;4)-alpha-D-galacturonosyl methyl ester](n) + n H2O = [(1-&gt;4)-alpha-D-galacturonosyl](n) + n methanol + n H(+)</text>
        <dbReference type="Rhea" id="RHEA:22380"/>
        <dbReference type="Rhea" id="RHEA-COMP:14570"/>
        <dbReference type="Rhea" id="RHEA-COMP:14573"/>
        <dbReference type="ChEBI" id="CHEBI:15377"/>
        <dbReference type="ChEBI" id="CHEBI:15378"/>
        <dbReference type="ChEBI" id="CHEBI:17790"/>
        <dbReference type="ChEBI" id="CHEBI:140522"/>
        <dbReference type="ChEBI" id="CHEBI:140523"/>
        <dbReference type="EC" id="3.1.1.11"/>
    </reaction>
</comment>
<keyword evidence="5 8" id="KW-0063">Aspartyl esterase</keyword>
<dbReference type="Pfam" id="PF01095">
    <property type="entry name" value="Pectinesterase"/>
    <property type="match status" value="1"/>
</dbReference>
<evidence type="ECO:0000256" key="4">
    <source>
        <dbReference type="ARBA" id="ARBA00022801"/>
    </source>
</evidence>
<dbReference type="SUPFAM" id="SSF51126">
    <property type="entry name" value="Pectin lyase-like"/>
    <property type="match status" value="1"/>
</dbReference>
<evidence type="ECO:0000256" key="2">
    <source>
        <dbReference type="ARBA" id="ARBA00008891"/>
    </source>
</evidence>
<dbReference type="AlphaFoldDB" id="A0AAD4SAW8"/>
<feature type="domain" description="Pectinesterase catalytic" evidence="9">
    <location>
        <begin position="24"/>
        <end position="204"/>
    </location>
</feature>
<proteinExistence type="inferred from homology"/>
<evidence type="ECO:0000256" key="3">
    <source>
        <dbReference type="ARBA" id="ARBA00013229"/>
    </source>
</evidence>
<accession>A0AAD4SAW8</accession>
<dbReference type="InterPro" id="IPR000070">
    <property type="entry name" value="Pectinesterase_cat"/>
</dbReference>
<evidence type="ECO:0000256" key="1">
    <source>
        <dbReference type="ARBA" id="ARBA00005184"/>
    </source>
</evidence>
<dbReference type="GO" id="GO:0042545">
    <property type="term" value="P:cell wall modification"/>
    <property type="evidence" value="ECO:0007669"/>
    <property type="project" value="UniProtKB-UniRule"/>
</dbReference>
<dbReference type="InterPro" id="IPR033131">
    <property type="entry name" value="Pectinesterase_Asp_AS"/>
</dbReference>